<reference evidence="2" key="1">
    <citation type="journal article" date="2023" name="Nat. Plants">
        <title>Single-cell RNA sequencing provides a high-resolution roadmap for understanding the multicellular compartmentation of specialized metabolism.</title>
        <authorList>
            <person name="Sun S."/>
            <person name="Shen X."/>
            <person name="Li Y."/>
            <person name="Li Y."/>
            <person name="Wang S."/>
            <person name="Li R."/>
            <person name="Zhang H."/>
            <person name="Shen G."/>
            <person name="Guo B."/>
            <person name="Wei J."/>
            <person name="Xu J."/>
            <person name="St-Pierre B."/>
            <person name="Chen S."/>
            <person name="Sun C."/>
        </authorList>
    </citation>
    <scope>NUCLEOTIDE SEQUENCE [LARGE SCALE GENOMIC DNA]</scope>
</reference>
<accession>A0ACC0AYN4</accession>
<gene>
    <name evidence="1" type="ORF">M9H77_15847</name>
</gene>
<keyword evidence="2" id="KW-1185">Reference proteome</keyword>
<evidence type="ECO:0000313" key="1">
    <source>
        <dbReference type="EMBL" id="KAI5665994.1"/>
    </source>
</evidence>
<evidence type="ECO:0000313" key="2">
    <source>
        <dbReference type="Proteomes" id="UP001060085"/>
    </source>
</evidence>
<comment type="caution">
    <text evidence="1">The sequence shown here is derived from an EMBL/GenBank/DDBJ whole genome shotgun (WGS) entry which is preliminary data.</text>
</comment>
<organism evidence="1 2">
    <name type="scientific">Catharanthus roseus</name>
    <name type="common">Madagascar periwinkle</name>
    <name type="synonym">Vinca rosea</name>
    <dbReference type="NCBI Taxonomy" id="4058"/>
    <lineage>
        <taxon>Eukaryota</taxon>
        <taxon>Viridiplantae</taxon>
        <taxon>Streptophyta</taxon>
        <taxon>Embryophyta</taxon>
        <taxon>Tracheophyta</taxon>
        <taxon>Spermatophyta</taxon>
        <taxon>Magnoliopsida</taxon>
        <taxon>eudicotyledons</taxon>
        <taxon>Gunneridae</taxon>
        <taxon>Pentapetalae</taxon>
        <taxon>asterids</taxon>
        <taxon>lamiids</taxon>
        <taxon>Gentianales</taxon>
        <taxon>Apocynaceae</taxon>
        <taxon>Rauvolfioideae</taxon>
        <taxon>Vinceae</taxon>
        <taxon>Catharanthinae</taxon>
        <taxon>Catharanthus</taxon>
    </lineage>
</organism>
<dbReference type="EMBL" id="CM044704">
    <property type="protein sequence ID" value="KAI5665994.1"/>
    <property type="molecule type" value="Genomic_DNA"/>
</dbReference>
<sequence>MDTLVQQYLSAQNVFDFKFRSRSVHQKQSHEVNEYNYNNRHGFEDSSEISNGSSNSPVRESSPSGSGSDGHTSHEGDPHDPMLKYISEMLMEEDDLENKPCMFHDCSALQAAEKSFYDVLNEPKNRYSEYNNADSPSQDSWRTSSSDVNSYVEPNWILDQKGLDLESSLIQSSYVNHGYHQSILDTSLQSLSSADSFFDAAREMDESLMSLLQASDSSVTNKLNVKSDSFTNGNNFPNIDQVSIGKTSRNVSVMVENEKTSFPDGSNMKKNRYRDDDSEEEEPRSKQLAGYSDEVPPMEQYDNVLLCPCLNPHLEQKPLISSPDEASNTKGKDKSQQIDQSKGSTKGRARGGKKSSIRREVVDLRSLLVQCAQAVATYDTRTSTDLLNRIRQHSSPYGDGVERLAHYFANALEARLGGIGTTLYAGFRARRISAADILKGYQMYVTACPFKKVSNVFANRSIGKLAAGATTLHIIDFGILYGFQWPCLIQRLSMRKEGPPKLRITGVDLPQPGLRPAERVKETGLRLERYCQRFNVPFEYNAIAKKWDTIQPEDFKIGEGELLVVNCMDRLANVPDETVMENSPRDAVLKLIKKIRPALFVQGVINGTYNSPFFATRFREALFHFSSLFDMFETTVPRENKERTLFEQEILGRDALNVIACEGTERVERPETYKQWQVRNIRAGFKQLPLDRETMKRVVSKVASRYHKDFSVDEDSNWLLQGWKGRVVYAQSCWQPV</sequence>
<protein>
    <submittedName>
        <fullName evidence="1">Uncharacterized protein</fullName>
    </submittedName>
</protein>
<name>A0ACC0AYN4_CATRO</name>
<dbReference type="Proteomes" id="UP001060085">
    <property type="component" value="Linkage Group LG04"/>
</dbReference>
<proteinExistence type="predicted"/>